<dbReference type="PROSITE" id="PS50853">
    <property type="entry name" value="FN3"/>
    <property type="match status" value="1"/>
</dbReference>
<dbReference type="SUPFAM" id="SSF49265">
    <property type="entry name" value="Fibronectin type III"/>
    <property type="match status" value="1"/>
</dbReference>
<reference evidence="2" key="1">
    <citation type="submission" date="2014-12" db="EMBL/GenBank/DDBJ databases">
        <title>Insight into the proteome of Arion vulgaris.</title>
        <authorList>
            <person name="Aradska J."/>
            <person name="Bulat T."/>
            <person name="Smidak R."/>
            <person name="Sarate P."/>
            <person name="Gangsoo J."/>
            <person name="Sialana F."/>
            <person name="Bilban M."/>
            <person name="Lubec G."/>
        </authorList>
    </citation>
    <scope>NUCLEOTIDE SEQUENCE</scope>
    <source>
        <tissue evidence="2">Skin</tissue>
    </source>
</reference>
<evidence type="ECO:0000259" key="1">
    <source>
        <dbReference type="PROSITE" id="PS50853"/>
    </source>
</evidence>
<dbReference type="AlphaFoldDB" id="A0A0B7BYC8"/>
<accession>A0A0B7BYC8</accession>
<feature type="domain" description="Fibronectin type-III" evidence="1">
    <location>
        <begin position="1"/>
        <end position="81"/>
    </location>
</feature>
<feature type="non-terminal residue" evidence="2">
    <location>
        <position position="90"/>
    </location>
</feature>
<protein>
    <recommendedName>
        <fullName evidence="1">Fibronectin type-III domain-containing protein</fullName>
    </recommendedName>
</protein>
<dbReference type="InterPro" id="IPR036116">
    <property type="entry name" value="FN3_sf"/>
</dbReference>
<dbReference type="InterPro" id="IPR013783">
    <property type="entry name" value="Ig-like_fold"/>
</dbReference>
<dbReference type="CDD" id="cd00063">
    <property type="entry name" value="FN3"/>
    <property type="match status" value="1"/>
</dbReference>
<proteinExistence type="predicted"/>
<sequence>VTWQPPSPHLRNGPILGYTLQYKHTGFKGGVVTTITTEKDIREYSLTEVLVNETYSFQIAASTVNGTGPYSKWETVFVEQSSNTESTENG</sequence>
<dbReference type="Gene3D" id="2.60.40.10">
    <property type="entry name" value="Immunoglobulins"/>
    <property type="match status" value="1"/>
</dbReference>
<dbReference type="Pfam" id="PF00041">
    <property type="entry name" value="fn3"/>
    <property type="match status" value="1"/>
</dbReference>
<dbReference type="InterPro" id="IPR003961">
    <property type="entry name" value="FN3_dom"/>
</dbReference>
<gene>
    <name evidence="2" type="primary">ORF217348</name>
</gene>
<organism evidence="2">
    <name type="scientific">Arion vulgaris</name>
    <dbReference type="NCBI Taxonomy" id="1028688"/>
    <lineage>
        <taxon>Eukaryota</taxon>
        <taxon>Metazoa</taxon>
        <taxon>Spiralia</taxon>
        <taxon>Lophotrochozoa</taxon>
        <taxon>Mollusca</taxon>
        <taxon>Gastropoda</taxon>
        <taxon>Heterobranchia</taxon>
        <taxon>Euthyneura</taxon>
        <taxon>Panpulmonata</taxon>
        <taxon>Eupulmonata</taxon>
        <taxon>Stylommatophora</taxon>
        <taxon>Helicina</taxon>
        <taxon>Arionoidea</taxon>
        <taxon>Arionidae</taxon>
        <taxon>Arion</taxon>
    </lineage>
</organism>
<name>A0A0B7BYC8_9EUPU</name>
<feature type="non-terminal residue" evidence="2">
    <location>
        <position position="1"/>
    </location>
</feature>
<dbReference type="EMBL" id="HACG01051077">
    <property type="protein sequence ID" value="CEK97948.1"/>
    <property type="molecule type" value="Transcribed_RNA"/>
</dbReference>
<evidence type="ECO:0000313" key="2">
    <source>
        <dbReference type="EMBL" id="CEK97948.1"/>
    </source>
</evidence>